<reference evidence="1 2" key="1">
    <citation type="journal article" date="2019" name="Int. J. Syst. Evol. Microbiol.">
        <title>The Global Catalogue of Microorganisms (GCM) 10K type strain sequencing project: providing services to taxonomists for standard genome sequencing and annotation.</title>
        <authorList>
            <consortium name="The Broad Institute Genomics Platform"/>
            <consortium name="The Broad Institute Genome Sequencing Center for Infectious Disease"/>
            <person name="Wu L."/>
            <person name="Ma J."/>
        </authorList>
    </citation>
    <scope>NUCLEOTIDE SEQUENCE [LARGE SCALE GENOMIC DNA]</scope>
    <source>
        <strain evidence="1 2">JCM 10696</strain>
    </source>
</reference>
<organism evidence="1 2">
    <name type="scientific">Actinocorallia libanotica</name>
    <dbReference type="NCBI Taxonomy" id="46162"/>
    <lineage>
        <taxon>Bacteria</taxon>
        <taxon>Bacillati</taxon>
        <taxon>Actinomycetota</taxon>
        <taxon>Actinomycetes</taxon>
        <taxon>Streptosporangiales</taxon>
        <taxon>Thermomonosporaceae</taxon>
        <taxon>Actinocorallia</taxon>
    </lineage>
</organism>
<evidence type="ECO:0008006" key="3">
    <source>
        <dbReference type="Google" id="ProtNLM"/>
    </source>
</evidence>
<evidence type="ECO:0000313" key="1">
    <source>
        <dbReference type="EMBL" id="GAA0963074.1"/>
    </source>
</evidence>
<accession>A0ABN1RSW9</accession>
<gene>
    <name evidence="1" type="ORF">GCM10009550_58070</name>
</gene>
<dbReference type="Proteomes" id="UP001500665">
    <property type="component" value="Unassembled WGS sequence"/>
</dbReference>
<keyword evidence="2" id="KW-1185">Reference proteome</keyword>
<dbReference type="EMBL" id="BAAAHH010000029">
    <property type="protein sequence ID" value="GAA0963074.1"/>
    <property type="molecule type" value="Genomic_DNA"/>
</dbReference>
<proteinExistence type="predicted"/>
<sequence length="83" mass="9695">MSYASYESDPDALRAHFAIELRRQRTRSGLSMNRLAKAIGIRGFAAQTSMVERTESSKSTIGRIWRDFNLKPHQIRPKKRWCR</sequence>
<dbReference type="RefSeq" id="WP_344244191.1">
    <property type="nucleotide sequence ID" value="NZ_BAAAHH010000029.1"/>
</dbReference>
<protein>
    <recommendedName>
        <fullName evidence="3">Helix-turn-helix protein</fullName>
    </recommendedName>
</protein>
<evidence type="ECO:0000313" key="2">
    <source>
        <dbReference type="Proteomes" id="UP001500665"/>
    </source>
</evidence>
<name>A0ABN1RSW9_9ACTN</name>
<comment type="caution">
    <text evidence="1">The sequence shown here is derived from an EMBL/GenBank/DDBJ whole genome shotgun (WGS) entry which is preliminary data.</text>
</comment>